<evidence type="ECO:0000259" key="1">
    <source>
        <dbReference type="Pfam" id="PF23571"/>
    </source>
</evidence>
<evidence type="ECO:0000313" key="3">
    <source>
        <dbReference type="EMBL" id="RFC55425.1"/>
    </source>
</evidence>
<dbReference type="PANTHER" id="PTHR31901:SF9">
    <property type="entry name" value="GH3 DOMAIN-CONTAINING PROTEIN"/>
    <property type="match status" value="1"/>
</dbReference>
<evidence type="ECO:0000259" key="2">
    <source>
        <dbReference type="Pfam" id="PF23572"/>
    </source>
</evidence>
<proteinExistence type="predicted"/>
<evidence type="ECO:0000313" key="4">
    <source>
        <dbReference type="Proteomes" id="UP000257127"/>
    </source>
</evidence>
<dbReference type="RefSeq" id="WP_116879264.1">
    <property type="nucleotide sequence ID" value="NZ_QURB01000001.1"/>
</dbReference>
<accession>A0A3E1F0U3</accession>
<dbReference type="OrthoDB" id="5678283at2"/>
<comment type="caution">
    <text evidence="3">The sequence shown here is derived from an EMBL/GenBank/DDBJ whole genome shotgun (WGS) entry which is preliminary data.</text>
</comment>
<dbReference type="InterPro" id="IPR055377">
    <property type="entry name" value="GH3_M"/>
</dbReference>
<gene>
    <name evidence="3" type="ORF">DXU93_00380</name>
</gene>
<dbReference type="GO" id="GO:0005737">
    <property type="term" value="C:cytoplasm"/>
    <property type="evidence" value="ECO:0007669"/>
    <property type="project" value="TreeGrafter"/>
</dbReference>
<dbReference type="PANTHER" id="PTHR31901">
    <property type="entry name" value="GH3 DOMAIN-CONTAINING PROTEIN"/>
    <property type="match status" value="1"/>
</dbReference>
<dbReference type="InterPro" id="IPR055378">
    <property type="entry name" value="GH3_C"/>
</dbReference>
<dbReference type="Pfam" id="PF23572">
    <property type="entry name" value="GH3_C"/>
    <property type="match status" value="1"/>
</dbReference>
<sequence>MPFNAIFGWIIKKRIHQIDLFRMHPAEVQKEWFERLVLNGRKTKFGAKYHFDDINHYYEFREKVPLQDYDDLKEWVEKEVKGDEDVLWPKETQWFAKSSGTTSDRSKFIPVTKESLEECHYKGGKDLLAIYYSHFPNTKLYKGKHLVVGGTAEHNKLRPDSYTGDLSSIILKNLPWWVEIKRVPSRETALMSEWEEKIEKLAEETINEDVSSISGVPSWTLVLMNRILEKTGKSDIREVWPNLELFMHGGVSFKPYEKEFERIIPHEDMHYIESYNASEGFFGIQDQLGGDLLLMLDYGIFFEFIPMSDYKGTQSEKVIELKDVEEDVNYAMVISTNGGLWRYIVGDTVKFTSLKPYRVKVTGRTKHFINVFGEEVIVDNTDNAIKVACQQTNALLKDYTACPVYMKEGNHGGHEWLIEFNHEPSDMKLFAQILDDELRKINSDYDAKRTNDLTLNFPIVRKARKNIFDDWLKSKGKLGGQHKVPRLSNDRKIMEEILVLNSRMIVEDKKS</sequence>
<keyword evidence="4" id="KW-1185">Reference proteome</keyword>
<dbReference type="Pfam" id="PF23571">
    <property type="entry name" value="GH3_M"/>
    <property type="match status" value="1"/>
</dbReference>
<evidence type="ECO:0008006" key="5">
    <source>
        <dbReference type="Google" id="ProtNLM"/>
    </source>
</evidence>
<feature type="domain" description="GH3 middle" evidence="1">
    <location>
        <begin position="294"/>
        <end position="364"/>
    </location>
</feature>
<dbReference type="Proteomes" id="UP000257127">
    <property type="component" value="Unassembled WGS sequence"/>
</dbReference>
<dbReference type="AlphaFoldDB" id="A0A3E1F0U3"/>
<reference evidence="3 4" key="1">
    <citation type="submission" date="2018-08" db="EMBL/GenBank/DDBJ databases">
        <title>The draft genome squence of Brumimicrobium sp. N62.</title>
        <authorList>
            <person name="Du Z.-J."/>
            <person name="Luo H.-R."/>
        </authorList>
    </citation>
    <scope>NUCLEOTIDE SEQUENCE [LARGE SCALE GENOMIC DNA]</scope>
    <source>
        <strain evidence="3 4">N62</strain>
    </source>
</reference>
<feature type="domain" description="GH3 C-terminal" evidence="2">
    <location>
        <begin position="380"/>
        <end position="492"/>
    </location>
</feature>
<protein>
    <recommendedName>
        <fullName evidence="5">GH3 auxin-responsive promoter family protein</fullName>
    </recommendedName>
</protein>
<dbReference type="InterPro" id="IPR004993">
    <property type="entry name" value="GH3"/>
</dbReference>
<dbReference type="GO" id="GO:0016881">
    <property type="term" value="F:acid-amino acid ligase activity"/>
    <property type="evidence" value="ECO:0007669"/>
    <property type="project" value="TreeGrafter"/>
</dbReference>
<dbReference type="EMBL" id="QURB01000001">
    <property type="protein sequence ID" value="RFC55425.1"/>
    <property type="molecule type" value="Genomic_DNA"/>
</dbReference>
<organism evidence="3 4">
    <name type="scientific">Brumimicrobium aurantiacum</name>
    <dbReference type="NCBI Taxonomy" id="1737063"/>
    <lineage>
        <taxon>Bacteria</taxon>
        <taxon>Pseudomonadati</taxon>
        <taxon>Bacteroidota</taxon>
        <taxon>Flavobacteriia</taxon>
        <taxon>Flavobacteriales</taxon>
        <taxon>Crocinitomicaceae</taxon>
        <taxon>Brumimicrobium</taxon>
    </lineage>
</organism>
<dbReference type="Pfam" id="PF03321">
    <property type="entry name" value="GH3"/>
    <property type="match status" value="1"/>
</dbReference>
<name>A0A3E1F0U3_9FLAO</name>